<gene>
    <name evidence="4" type="ORF">C450_09503</name>
</gene>
<dbReference type="PATRIC" id="fig|1227456.3.peg.1919"/>
<dbReference type="STRING" id="1227456.C450_09503"/>
<comment type="caution">
    <text evidence="4">The sequence shown here is derived from an EMBL/GenBank/DDBJ whole genome shotgun (WGS) entry which is preliminary data.</text>
</comment>
<dbReference type="Gene3D" id="2.60.40.2080">
    <property type="match status" value="1"/>
</dbReference>
<dbReference type="GO" id="GO:0004553">
    <property type="term" value="F:hydrolase activity, hydrolyzing O-glycosyl compounds"/>
    <property type="evidence" value="ECO:0007669"/>
    <property type="project" value="InterPro"/>
</dbReference>
<keyword evidence="5" id="KW-1185">Reference proteome</keyword>
<dbReference type="Gene3D" id="3.20.20.80">
    <property type="entry name" value="Glycosidases"/>
    <property type="match status" value="1"/>
</dbReference>
<evidence type="ECO:0000259" key="3">
    <source>
        <dbReference type="PROSITE" id="PS51764"/>
    </source>
</evidence>
<proteinExistence type="predicted"/>
<protein>
    <recommendedName>
        <fullName evidence="3">GH26 domain-containing protein</fullName>
    </recommendedName>
</protein>
<dbReference type="InterPro" id="IPR017853">
    <property type="entry name" value="GH"/>
</dbReference>
<name>M0N5B3_9EURY</name>
<evidence type="ECO:0000256" key="2">
    <source>
        <dbReference type="ARBA" id="ARBA00023295"/>
    </source>
</evidence>
<keyword evidence="2" id="KW-0326">Glycosidase</keyword>
<dbReference type="Proteomes" id="UP000011625">
    <property type="component" value="Unassembled WGS sequence"/>
</dbReference>
<evidence type="ECO:0000256" key="1">
    <source>
        <dbReference type="ARBA" id="ARBA00022801"/>
    </source>
</evidence>
<dbReference type="SUPFAM" id="SSF51445">
    <property type="entry name" value="(Trans)glycosidases"/>
    <property type="match status" value="1"/>
</dbReference>
<feature type="domain" description="GH26" evidence="3">
    <location>
        <begin position="266"/>
        <end position="588"/>
    </location>
</feature>
<sequence>MLGRLALLGGTAPFLEFASRPAAAQSAAVGELGTTSRRQSTSGEWHRLSFEETYEDPVVVMGPLSRNGGESGHVRLQNVTGDGVDWRIEEWEHLDEIHTEETVSYLVVESGAHEADGTTIRAGTVDADDHPRSVSFSSSFEQPPVVLATSQTFEGDDPVVTRLRDVSAGGFDVEVQEAEANGSHTDETIGYIAVGGSGDRFETGTVIASNGWVSPSLSTEYPDPGFVASVQSMNGHDTVGLRRRSLDASSVDLYLEEERSQDTETSHTDEIIGYVFGENGPIKGTNGGDTRNDDIPQFGAWLSQNVGEDPTEDYEDWLGRKVLVSDQFIKQEGHYHDLPAWKIDPWTAWLEENPDRRLCWDLIIRNLASLEAGASGAANDAIRSLGETLVAEGHEDAYVRIEDEFNLSHTIHPQTNQECQWFVEFWREVVDTLRSVDGQQFDIVWNPNYDIADVDGYAERTWPGDGYVDTVGLDIYDRSWTHYNESSEPTQTDWEQTWQVLEDYLDWFRDWADDHDKALAIPEWGLWSRADSGYGGGDNPYFIEQMHDWIHANDVAWHVYFEDLDKHRLDSDDTRFPAAAAKFKQLFG</sequence>
<evidence type="ECO:0000313" key="5">
    <source>
        <dbReference type="Proteomes" id="UP000011625"/>
    </source>
</evidence>
<accession>M0N5B3</accession>
<reference evidence="4 5" key="1">
    <citation type="journal article" date="2014" name="PLoS Genet.">
        <title>Phylogenetically driven sequencing of extremely halophilic archaea reveals strategies for static and dynamic osmo-response.</title>
        <authorList>
            <person name="Becker E.A."/>
            <person name="Seitzer P.M."/>
            <person name="Tritt A."/>
            <person name="Larsen D."/>
            <person name="Krusor M."/>
            <person name="Yao A.I."/>
            <person name="Wu D."/>
            <person name="Madern D."/>
            <person name="Eisen J.A."/>
            <person name="Darling A.E."/>
            <person name="Facciotti M.T."/>
        </authorList>
    </citation>
    <scope>NUCLEOTIDE SEQUENCE [LARGE SCALE GENOMIC DNA]</scope>
    <source>
        <strain evidence="4 5">DSM 8989</strain>
    </source>
</reference>
<dbReference type="InterPro" id="IPR022790">
    <property type="entry name" value="GH26_dom"/>
</dbReference>
<organism evidence="4 5">
    <name type="scientific">Halococcus salifodinae DSM 8989</name>
    <dbReference type="NCBI Taxonomy" id="1227456"/>
    <lineage>
        <taxon>Archaea</taxon>
        <taxon>Methanobacteriati</taxon>
        <taxon>Methanobacteriota</taxon>
        <taxon>Stenosarchaea group</taxon>
        <taxon>Halobacteria</taxon>
        <taxon>Halobacteriales</taxon>
        <taxon>Halococcaceae</taxon>
        <taxon>Halococcus</taxon>
    </lineage>
</organism>
<evidence type="ECO:0000313" key="4">
    <source>
        <dbReference type="EMBL" id="EMA53041.1"/>
    </source>
</evidence>
<keyword evidence="1" id="KW-0378">Hydrolase</keyword>
<dbReference type="PROSITE" id="PS51764">
    <property type="entry name" value="GH26"/>
    <property type="match status" value="1"/>
</dbReference>
<dbReference type="EMBL" id="AOME01000052">
    <property type="protein sequence ID" value="EMA53041.1"/>
    <property type="molecule type" value="Genomic_DNA"/>
</dbReference>
<dbReference type="AlphaFoldDB" id="M0N5B3"/>
<dbReference type="InterPro" id="IPR037221">
    <property type="entry name" value="H-type_lectin_dom_sf"/>
</dbReference>